<gene>
    <name evidence="1" type="ORF">BC938DRAFT_476431</name>
</gene>
<keyword evidence="2" id="KW-1185">Reference proteome</keyword>
<reference evidence="1 2" key="1">
    <citation type="journal article" date="2018" name="New Phytol.">
        <title>Phylogenomics of Endogonaceae and evolution of mycorrhizas within Mucoromycota.</title>
        <authorList>
            <person name="Chang Y."/>
            <person name="Desiro A."/>
            <person name="Na H."/>
            <person name="Sandor L."/>
            <person name="Lipzen A."/>
            <person name="Clum A."/>
            <person name="Barry K."/>
            <person name="Grigoriev I.V."/>
            <person name="Martin F.M."/>
            <person name="Stajich J.E."/>
            <person name="Smith M.E."/>
            <person name="Bonito G."/>
            <person name="Spatafora J.W."/>
        </authorList>
    </citation>
    <scope>NUCLEOTIDE SEQUENCE [LARGE SCALE GENOMIC DNA]</scope>
    <source>
        <strain evidence="1 2">AD002</strain>
    </source>
</reference>
<dbReference type="Proteomes" id="UP000274822">
    <property type="component" value="Unassembled WGS sequence"/>
</dbReference>
<protein>
    <submittedName>
        <fullName evidence="1">Uncharacterized protein</fullName>
    </submittedName>
</protein>
<proteinExistence type="predicted"/>
<name>A0A433QQH6_9FUNG</name>
<evidence type="ECO:0000313" key="1">
    <source>
        <dbReference type="EMBL" id="RUS32036.1"/>
    </source>
</evidence>
<dbReference type="EMBL" id="RBNJ01002372">
    <property type="protein sequence ID" value="RUS32036.1"/>
    <property type="molecule type" value="Genomic_DNA"/>
</dbReference>
<dbReference type="AlphaFoldDB" id="A0A433QQH6"/>
<sequence length="90" mass="10450">MQTEMVTVGAADTFKWRVTWEGPLHTTPHRKWLLDLVFMRWPQDSERQDLNLGDTNAECAGIKLLLRPTYDLHHAVFIVVLKKEAVPRPI</sequence>
<comment type="caution">
    <text evidence="1">The sequence shown here is derived from an EMBL/GenBank/DDBJ whole genome shotgun (WGS) entry which is preliminary data.</text>
</comment>
<accession>A0A433QQH6</accession>
<organism evidence="1 2">
    <name type="scientific">Jimgerdemannia flammicorona</name>
    <dbReference type="NCBI Taxonomy" id="994334"/>
    <lineage>
        <taxon>Eukaryota</taxon>
        <taxon>Fungi</taxon>
        <taxon>Fungi incertae sedis</taxon>
        <taxon>Mucoromycota</taxon>
        <taxon>Mucoromycotina</taxon>
        <taxon>Endogonomycetes</taxon>
        <taxon>Endogonales</taxon>
        <taxon>Endogonaceae</taxon>
        <taxon>Jimgerdemannia</taxon>
    </lineage>
</organism>
<evidence type="ECO:0000313" key="2">
    <source>
        <dbReference type="Proteomes" id="UP000274822"/>
    </source>
</evidence>